<accession>A0A7Y6BTT7</accession>
<dbReference type="InterPro" id="IPR028098">
    <property type="entry name" value="Glyco_trans_4-like_N"/>
</dbReference>
<comment type="caution">
    <text evidence="3">The sequence shown here is derived from an EMBL/GenBank/DDBJ whole genome shotgun (WGS) entry which is preliminary data.</text>
</comment>
<feature type="domain" description="Glycosyltransferase subfamily 4-like N-terminal" evidence="2">
    <location>
        <begin position="17"/>
        <end position="157"/>
    </location>
</feature>
<dbReference type="GO" id="GO:0016757">
    <property type="term" value="F:glycosyltransferase activity"/>
    <property type="evidence" value="ECO:0007669"/>
    <property type="project" value="InterPro"/>
</dbReference>
<evidence type="ECO:0000259" key="1">
    <source>
        <dbReference type="Pfam" id="PF00534"/>
    </source>
</evidence>
<gene>
    <name evidence="3" type="ORF">HP552_06580</name>
</gene>
<evidence type="ECO:0000313" key="4">
    <source>
        <dbReference type="Proteomes" id="UP000526125"/>
    </source>
</evidence>
<protein>
    <submittedName>
        <fullName evidence="3">Glycosyltransferase</fullName>
    </submittedName>
</protein>
<feature type="domain" description="Glycosyl transferase family 1" evidence="1">
    <location>
        <begin position="169"/>
        <end position="335"/>
    </location>
</feature>
<keyword evidence="4" id="KW-1185">Reference proteome</keyword>
<dbReference type="RefSeq" id="WP_175394769.1">
    <property type="nucleotide sequence ID" value="NZ_JABMCB010000160.1"/>
</dbReference>
<organism evidence="3 4">
    <name type="scientific">Paenibacillus xylanilyticus</name>
    <dbReference type="NCBI Taxonomy" id="248903"/>
    <lineage>
        <taxon>Bacteria</taxon>
        <taxon>Bacillati</taxon>
        <taxon>Bacillota</taxon>
        <taxon>Bacilli</taxon>
        <taxon>Bacillales</taxon>
        <taxon>Paenibacillaceae</taxon>
        <taxon>Paenibacillus</taxon>
    </lineage>
</organism>
<dbReference type="Gene3D" id="3.40.50.2000">
    <property type="entry name" value="Glycogen Phosphorylase B"/>
    <property type="match status" value="2"/>
</dbReference>
<dbReference type="Pfam" id="PF00534">
    <property type="entry name" value="Glycos_transf_1"/>
    <property type="match status" value="1"/>
</dbReference>
<dbReference type="EMBL" id="JABMCB010000160">
    <property type="protein sequence ID" value="NUU74908.1"/>
    <property type="molecule type" value="Genomic_DNA"/>
</dbReference>
<dbReference type="Pfam" id="PF13439">
    <property type="entry name" value="Glyco_transf_4"/>
    <property type="match status" value="1"/>
</dbReference>
<dbReference type="AlphaFoldDB" id="A0A7Y6BTT7"/>
<dbReference type="PANTHER" id="PTHR45947:SF3">
    <property type="entry name" value="SULFOQUINOVOSYL TRANSFERASE SQD2"/>
    <property type="match status" value="1"/>
</dbReference>
<dbReference type="Proteomes" id="UP000526125">
    <property type="component" value="Unassembled WGS sequence"/>
</dbReference>
<proteinExistence type="predicted"/>
<dbReference type="InterPro" id="IPR001296">
    <property type="entry name" value="Glyco_trans_1"/>
</dbReference>
<keyword evidence="3" id="KW-0808">Transferase</keyword>
<evidence type="ECO:0000313" key="3">
    <source>
        <dbReference type="EMBL" id="NUU74908.1"/>
    </source>
</evidence>
<reference evidence="3 4" key="1">
    <citation type="submission" date="2020-05" db="EMBL/GenBank/DDBJ databases">
        <title>Genome Sequencing of Type Strains.</title>
        <authorList>
            <person name="Lemaire J.F."/>
            <person name="Inderbitzin P."/>
            <person name="Gregorio O.A."/>
            <person name="Collins S.B."/>
            <person name="Wespe N."/>
            <person name="Knight-Connoni V."/>
        </authorList>
    </citation>
    <scope>NUCLEOTIDE SEQUENCE [LARGE SCALE GENOMIC DNA]</scope>
    <source>
        <strain evidence="3 4">LMG 21957</strain>
    </source>
</reference>
<sequence length="358" mass="40379">MKKPTLRLLMIIDKFEVGGTETYVSAVVEEMGKRGVSIYVAGKRGSLLSKFRALGCPIFTKINDRQRLEQWIIKHKINVINAHHESTGIIGSALSRKLRIPFVYTIHGTYYPRALITKIMKRCYSRHAVISVSWPVKKWLEEKNIQSVLIPNGINTQHFRYNRNKQLLAQLNIASKSKVLLYVSRIEDEKAEICKSFLRAAQRCMDSSPNIHVVVVGGGPGLNSVKKLAARKHSNRIHVLGERLDTSSFFSISDVVVGTGRVALEAMSCKRPVIAIGAKGIFGIVKPDNFKLAWRYYFGDHRAKETLEISKIESLILTALRSKKSSKNWGEAGREFVKKQFNISGIVDKLLGLYHSFI</sequence>
<evidence type="ECO:0000259" key="2">
    <source>
        <dbReference type="Pfam" id="PF13439"/>
    </source>
</evidence>
<name>A0A7Y6BTT7_9BACL</name>
<dbReference type="PANTHER" id="PTHR45947">
    <property type="entry name" value="SULFOQUINOVOSYL TRANSFERASE SQD2"/>
    <property type="match status" value="1"/>
</dbReference>
<dbReference type="SUPFAM" id="SSF53756">
    <property type="entry name" value="UDP-Glycosyltransferase/glycogen phosphorylase"/>
    <property type="match status" value="1"/>
</dbReference>
<dbReference type="InterPro" id="IPR050194">
    <property type="entry name" value="Glycosyltransferase_grp1"/>
</dbReference>